<dbReference type="EMBL" id="JBBPBN010000006">
    <property type="protein sequence ID" value="KAK9036606.1"/>
    <property type="molecule type" value="Genomic_DNA"/>
</dbReference>
<keyword evidence="1" id="KW-0812">Transmembrane</keyword>
<reference evidence="3 4" key="1">
    <citation type="journal article" date="2024" name="G3 (Bethesda)">
        <title>Genome assembly of Hibiscus sabdariffa L. provides insights into metabolisms of medicinal natural products.</title>
        <authorList>
            <person name="Kim T."/>
        </authorList>
    </citation>
    <scope>NUCLEOTIDE SEQUENCE [LARGE SCALE GENOMIC DNA]</scope>
    <source>
        <strain evidence="3">TK-2024</strain>
        <tissue evidence="3">Old leaves</tissue>
    </source>
</reference>
<feature type="domain" description="AB hydrolase-1" evidence="2">
    <location>
        <begin position="205"/>
        <end position="487"/>
    </location>
</feature>
<dbReference type="SUPFAM" id="SSF53474">
    <property type="entry name" value="alpha/beta-Hydrolases"/>
    <property type="match status" value="1"/>
</dbReference>
<comment type="caution">
    <text evidence="3">The sequence shown here is derived from an EMBL/GenBank/DDBJ whole genome shotgun (WGS) entry which is preliminary data.</text>
</comment>
<gene>
    <name evidence="3" type="ORF">V6N11_078600</name>
</gene>
<accession>A0ABR2TGZ6</accession>
<dbReference type="Pfam" id="PF00561">
    <property type="entry name" value="Abhydrolase_1"/>
    <property type="match status" value="1"/>
</dbReference>
<dbReference type="InterPro" id="IPR029058">
    <property type="entry name" value="AB_hydrolase_fold"/>
</dbReference>
<dbReference type="PRINTS" id="PR00111">
    <property type="entry name" value="ABHYDROLASE"/>
</dbReference>
<organism evidence="3 4">
    <name type="scientific">Hibiscus sabdariffa</name>
    <name type="common">roselle</name>
    <dbReference type="NCBI Taxonomy" id="183260"/>
    <lineage>
        <taxon>Eukaryota</taxon>
        <taxon>Viridiplantae</taxon>
        <taxon>Streptophyta</taxon>
        <taxon>Embryophyta</taxon>
        <taxon>Tracheophyta</taxon>
        <taxon>Spermatophyta</taxon>
        <taxon>Magnoliopsida</taxon>
        <taxon>eudicotyledons</taxon>
        <taxon>Gunneridae</taxon>
        <taxon>Pentapetalae</taxon>
        <taxon>rosids</taxon>
        <taxon>malvids</taxon>
        <taxon>Malvales</taxon>
        <taxon>Malvaceae</taxon>
        <taxon>Malvoideae</taxon>
        <taxon>Hibiscus</taxon>
    </lineage>
</organism>
<evidence type="ECO:0000256" key="1">
    <source>
        <dbReference type="SAM" id="Phobius"/>
    </source>
</evidence>
<dbReference type="PANTHER" id="PTHR43689:SF9">
    <property type="entry name" value="LYSOPHOSPHOLIPASE BODYGUARD 3-RELATED"/>
    <property type="match status" value="1"/>
</dbReference>
<keyword evidence="4" id="KW-1185">Reference proteome</keyword>
<dbReference type="Proteomes" id="UP001396334">
    <property type="component" value="Unassembled WGS sequence"/>
</dbReference>
<dbReference type="InterPro" id="IPR000073">
    <property type="entry name" value="AB_hydrolase_1"/>
</dbReference>
<evidence type="ECO:0000313" key="3">
    <source>
        <dbReference type="EMBL" id="KAK9036606.1"/>
    </source>
</evidence>
<dbReference type="Gene3D" id="3.40.50.1820">
    <property type="entry name" value="alpha/beta hydrolase"/>
    <property type="match status" value="1"/>
</dbReference>
<feature type="transmembrane region" description="Helical" evidence="1">
    <location>
        <begin position="20"/>
        <end position="44"/>
    </location>
</feature>
<sequence length="508" mass="57627">MDVMCKTRSVLMLVGGVLNVAVSFVVFCFLDLVDLVLCFVYKLLDFCIESEWKKPGCFSKEAINYGGGGSGGGGKIIVSEQGETESEVVCDLSSNKLQFEEISDTLYSRPSIVTEVSKLTVDKLKLDADIVQSNDQMKKGAARSTITVNSTIVKMLKGRTIGQHLYPMTRWSDCDCHYCNAWTYSTKDTLFVKAESPKDKAREDVLFIHGFVSSSAFWTETLFPNFSSRAKSTYRFLAVDLLGFARSPKPNDSLYTLREHVEMIEKSMLEAYKVGSFHIVAHSLGCILALAIAVKHPGSVKSLTLLAPVNKIPLFIHFHHLQPALTLRMCNGQPYYQVPKGESTTQYVMRRVAPQRVWPPMAFCASVGGRYEHIARTVSLILCKNHRSWDFLFKLITRNRVRTYLLEGFIRHTHIASWHTLHNVIFGTAGKLDRYLDVLRDRLDCDVHVFHGKDDEVIPLECSYNVQRRIPRARVKVVENKDHITIVVGRQKAFARELEEIWKKSTRN</sequence>
<name>A0ABR2TGZ6_9ROSI</name>
<dbReference type="PANTHER" id="PTHR43689">
    <property type="entry name" value="HYDROLASE"/>
    <property type="match status" value="1"/>
</dbReference>
<keyword evidence="1" id="KW-1133">Transmembrane helix</keyword>
<keyword evidence="1" id="KW-0472">Membrane</keyword>
<protein>
    <recommendedName>
        <fullName evidence="2">AB hydrolase-1 domain-containing protein</fullName>
    </recommendedName>
</protein>
<proteinExistence type="predicted"/>
<evidence type="ECO:0000313" key="4">
    <source>
        <dbReference type="Proteomes" id="UP001396334"/>
    </source>
</evidence>
<evidence type="ECO:0000259" key="2">
    <source>
        <dbReference type="Pfam" id="PF00561"/>
    </source>
</evidence>